<dbReference type="SUPFAM" id="SSF52540">
    <property type="entry name" value="P-loop containing nucleoside triphosphate hydrolases"/>
    <property type="match status" value="1"/>
</dbReference>
<dbReference type="AlphaFoldDB" id="A0A2M6K810"/>
<evidence type="ECO:0000313" key="1">
    <source>
        <dbReference type="EMBL" id="PIR12749.1"/>
    </source>
</evidence>
<dbReference type="EMBL" id="PCWW01000073">
    <property type="protein sequence ID" value="PIR12749.1"/>
    <property type="molecule type" value="Genomic_DNA"/>
</dbReference>
<dbReference type="Gene3D" id="3.40.50.300">
    <property type="entry name" value="P-loop containing nucleotide triphosphate hydrolases"/>
    <property type="match status" value="1"/>
</dbReference>
<organism evidence="1 2">
    <name type="scientific">Candidatus Falkowbacteria bacterium CG11_big_fil_rev_8_21_14_0_20_39_10</name>
    <dbReference type="NCBI Taxonomy" id="1974570"/>
    <lineage>
        <taxon>Bacteria</taxon>
        <taxon>Candidatus Falkowiibacteriota</taxon>
    </lineage>
</organism>
<name>A0A2M6K810_9BACT</name>
<dbReference type="Proteomes" id="UP000230869">
    <property type="component" value="Unassembled WGS sequence"/>
</dbReference>
<protein>
    <submittedName>
        <fullName evidence="1">Uncharacterized protein</fullName>
    </submittedName>
</protein>
<comment type="caution">
    <text evidence="1">The sequence shown here is derived from an EMBL/GenBank/DDBJ whole genome shotgun (WGS) entry which is preliminary data.</text>
</comment>
<proteinExistence type="predicted"/>
<accession>A0A2M6K810</accession>
<dbReference type="InterPro" id="IPR027417">
    <property type="entry name" value="P-loop_NTPase"/>
</dbReference>
<gene>
    <name evidence="1" type="ORF">COV49_04430</name>
</gene>
<evidence type="ECO:0000313" key="2">
    <source>
        <dbReference type="Proteomes" id="UP000230869"/>
    </source>
</evidence>
<sequence length="72" mass="8826">MNLKYRKVIGKIKLFLDKKNIIILHGSRQVGKTSIMRYLINNYLINKEIHLRSRFRQRADRRPRYRIADEVR</sequence>
<reference evidence="1 2" key="1">
    <citation type="submission" date="2017-09" db="EMBL/GenBank/DDBJ databases">
        <title>Depth-based differentiation of microbial function through sediment-hosted aquifers and enrichment of novel symbionts in the deep terrestrial subsurface.</title>
        <authorList>
            <person name="Probst A.J."/>
            <person name="Ladd B."/>
            <person name="Jarett J.K."/>
            <person name="Geller-Mcgrath D.E."/>
            <person name="Sieber C.M."/>
            <person name="Emerson J.B."/>
            <person name="Anantharaman K."/>
            <person name="Thomas B.C."/>
            <person name="Malmstrom R."/>
            <person name="Stieglmeier M."/>
            <person name="Klingl A."/>
            <person name="Woyke T."/>
            <person name="Ryan C.M."/>
            <person name="Banfield J.F."/>
        </authorList>
    </citation>
    <scope>NUCLEOTIDE SEQUENCE [LARGE SCALE GENOMIC DNA]</scope>
    <source>
        <strain evidence="1">CG11_big_fil_rev_8_21_14_0_20_39_10</strain>
    </source>
</reference>